<dbReference type="EMBL" id="JQCE01000035">
    <property type="protein sequence ID" value="KRO16602.1"/>
    <property type="molecule type" value="Genomic_DNA"/>
</dbReference>
<feature type="transmembrane region" description="Helical" evidence="1">
    <location>
        <begin position="140"/>
        <end position="160"/>
    </location>
</feature>
<protein>
    <recommendedName>
        <fullName evidence="2">GGDEF domain-containing protein</fullName>
    </recommendedName>
</protein>
<dbReference type="RefSeq" id="WP_056992951.1">
    <property type="nucleotide sequence ID" value="NZ_JQCE01000035.1"/>
</dbReference>
<organism evidence="3 4">
    <name type="scientific">Lacticaseibacillus saniviri JCM 17471 = DSM 24301</name>
    <dbReference type="NCBI Taxonomy" id="1293598"/>
    <lineage>
        <taxon>Bacteria</taxon>
        <taxon>Bacillati</taxon>
        <taxon>Bacillota</taxon>
        <taxon>Bacilli</taxon>
        <taxon>Lactobacillales</taxon>
        <taxon>Lactobacillaceae</taxon>
        <taxon>Lacticaseibacillus</taxon>
    </lineage>
</organism>
<keyword evidence="1" id="KW-0812">Transmembrane</keyword>
<keyword evidence="1" id="KW-0472">Membrane</keyword>
<evidence type="ECO:0000313" key="3">
    <source>
        <dbReference type="EMBL" id="KRO16602.1"/>
    </source>
</evidence>
<comment type="caution">
    <text evidence="3">The sequence shown here is derived from an EMBL/GenBank/DDBJ whole genome shotgun (WGS) entry which is preliminary data.</text>
</comment>
<dbReference type="NCBIfam" id="TIGR00254">
    <property type="entry name" value="GGDEF"/>
    <property type="match status" value="1"/>
</dbReference>
<keyword evidence="1" id="KW-1133">Transmembrane helix</keyword>
<dbReference type="PROSITE" id="PS50887">
    <property type="entry name" value="GGDEF"/>
    <property type="match status" value="1"/>
</dbReference>
<reference evidence="3 4" key="1">
    <citation type="journal article" date="2015" name="Genome Announc.">
        <title>Expanding the biotechnology potential of lactobacilli through comparative genomics of 213 strains and associated genera.</title>
        <authorList>
            <person name="Sun Z."/>
            <person name="Harris H.M."/>
            <person name="McCann A."/>
            <person name="Guo C."/>
            <person name="Argimon S."/>
            <person name="Zhang W."/>
            <person name="Yang X."/>
            <person name="Jeffery I.B."/>
            <person name="Cooney J.C."/>
            <person name="Kagawa T.F."/>
            <person name="Liu W."/>
            <person name="Song Y."/>
            <person name="Salvetti E."/>
            <person name="Wrobel A."/>
            <person name="Rasinkangas P."/>
            <person name="Parkhill J."/>
            <person name="Rea M.C."/>
            <person name="O'Sullivan O."/>
            <person name="Ritari J."/>
            <person name="Douillard F.P."/>
            <person name="Paul Ross R."/>
            <person name="Yang R."/>
            <person name="Briner A.E."/>
            <person name="Felis G.E."/>
            <person name="de Vos W.M."/>
            <person name="Barrangou R."/>
            <person name="Klaenhammer T.R."/>
            <person name="Caufield P.W."/>
            <person name="Cui Y."/>
            <person name="Zhang H."/>
            <person name="O'Toole P.W."/>
        </authorList>
    </citation>
    <scope>NUCLEOTIDE SEQUENCE [LARGE SCALE GENOMIC DNA]</scope>
    <source>
        <strain evidence="3 4">DSM 24301</strain>
    </source>
</reference>
<evidence type="ECO:0000256" key="1">
    <source>
        <dbReference type="SAM" id="Phobius"/>
    </source>
</evidence>
<feature type="domain" description="GGDEF" evidence="2">
    <location>
        <begin position="237"/>
        <end position="370"/>
    </location>
</feature>
<dbReference type="FunFam" id="3.30.70.270:FF:000001">
    <property type="entry name" value="Diguanylate cyclase domain protein"/>
    <property type="match status" value="1"/>
</dbReference>
<keyword evidence="4" id="KW-1185">Reference proteome</keyword>
<gene>
    <name evidence="3" type="ORF">IV56_GL001044</name>
</gene>
<evidence type="ECO:0000259" key="2">
    <source>
        <dbReference type="PROSITE" id="PS50887"/>
    </source>
</evidence>
<dbReference type="SMART" id="SM00267">
    <property type="entry name" value="GGDEF"/>
    <property type="match status" value="1"/>
</dbReference>
<dbReference type="GO" id="GO:0005886">
    <property type="term" value="C:plasma membrane"/>
    <property type="evidence" value="ECO:0007669"/>
    <property type="project" value="TreeGrafter"/>
</dbReference>
<evidence type="ECO:0000313" key="4">
    <source>
        <dbReference type="Proteomes" id="UP000050969"/>
    </source>
</evidence>
<dbReference type="STRING" id="1293598.IV56_GL001044"/>
<dbReference type="GO" id="GO:1902201">
    <property type="term" value="P:negative regulation of bacterial-type flagellum-dependent cell motility"/>
    <property type="evidence" value="ECO:0007669"/>
    <property type="project" value="TreeGrafter"/>
</dbReference>
<sequence length="375" mass="42219">MLNEIGVVPIISGIFIELGIILVFQLSVQLLVKHPTSRPFALRMDILSVGYFTLIGLYLELMGKQSQDMLTLFNYKIVFVAYVALFLSLNSAMIIMIFTLAIHWAVFGITPLTIAGPVSLFILLAVILIGRYFFKHREGLMFTITAVTVLAGWLLCYALLPMMHIDFTGRQLRFEIVSFLVMSGAIYYALTVLTASTYSIQHIIYQARHDDLTTLNNYNEFTTTYPKLVARAQRQERPLALIALDVDHFKAVNDQYGHSAGNAVLKHVGIELTKLCAQADMHAFRIGGEEFDIVVQDQTPDTVKMLAMTIHQALKVTPVVFDDVTLPITVSTGVAWLEPNDDEQTLFDRADNLLYQAKTSGRDRVIFDQRFESHT</sequence>
<feature type="transmembrane region" description="Helical" evidence="1">
    <location>
        <begin position="6"/>
        <end position="28"/>
    </location>
</feature>
<dbReference type="Pfam" id="PF00990">
    <property type="entry name" value="GGDEF"/>
    <property type="match status" value="1"/>
</dbReference>
<accession>A0A0R2N0S6</accession>
<dbReference type="GO" id="GO:0052621">
    <property type="term" value="F:diguanylate cyclase activity"/>
    <property type="evidence" value="ECO:0007669"/>
    <property type="project" value="TreeGrafter"/>
</dbReference>
<feature type="transmembrane region" description="Helical" evidence="1">
    <location>
        <begin position="79"/>
        <end position="102"/>
    </location>
</feature>
<name>A0A0R2N0S6_9LACO</name>
<proteinExistence type="predicted"/>
<dbReference type="PATRIC" id="fig|1293598.4.peg.1094"/>
<dbReference type="GO" id="GO:0043709">
    <property type="term" value="P:cell adhesion involved in single-species biofilm formation"/>
    <property type="evidence" value="ECO:0007669"/>
    <property type="project" value="TreeGrafter"/>
</dbReference>
<dbReference type="InterPro" id="IPR029787">
    <property type="entry name" value="Nucleotide_cyclase"/>
</dbReference>
<dbReference type="PANTHER" id="PTHR45138">
    <property type="entry name" value="REGULATORY COMPONENTS OF SENSORY TRANSDUCTION SYSTEM"/>
    <property type="match status" value="1"/>
</dbReference>
<dbReference type="Gene3D" id="3.30.70.270">
    <property type="match status" value="1"/>
</dbReference>
<feature type="transmembrane region" description="Helical" evidence="1">
    <location>
        <begin position="114"/>
        <end position="134"/>
    </location>
</feature>
<dbReference type="InterPro" id="IPR000160">
    <property type="entry name" value="GGDEF_dom"/>
</dbReference>
<dbReference type="PANTHER" id="PTHR45138:SF9">
    <property type="entry name" value="DIGUANYLATE CYCLASE DGCM-RELATED"/>
    <property type="match status" value="1"/>
</dbReference>
<dbReference type="SUPFAM" id="SSF55073">
    <property type="entry name" value="Nucleotide cyclase"/>
    <property type="match status" value="1"/>
</dbReference>
<feature type="transmembrane region" description="Helical" evidence="1">
    <location>
        <begin position="40"/>
        <end position="59"/>
    </location>
</feature>
<dbReference type="CDD" id="cd01949">
    <property type="entry name" value="GGDEF"/>
    <property type="match status" value="1"/>
</dbReference>
<dbReference type="InterPro" id="IPR050469">
    <property type="entry name" value="Diguanylate_Cyclase"/>
</dbReference>
<feature type="transmembrane region" description="Helical" evidence="1">
    <location>
        <begin position="172"/>
        <end position="190"/>
    </location>
</feature>
<dbReference type="Proteomes" id="UP000050969">
    <property type="component" value="Unassembled WGS sequence"/>
</dbReference>
<dbReference type="AlphaFoldDB" id="A0A0R2N0S6"/>
<dbReference type="InterPro" id="IPR043128">
    <property type="entry name" value="Rev_trsase/Diguanyl_cyclase"/>
</dbReference>